<proteinExistence type="predicted"/>
<dbReference type="GO" id="GO:0005737">
    <property type="term" value="C:cytoplasm"/>
    <property type="evidence" value="ECO:0007669"/>
    <property type="project" value="TreeGrafter"/>
</dbReference>
<dbReference type="InterPro" id="IPR013078">
    <property type="entry name" value="His_Pase_superF_clade-1"/>
</dbReference>
<evidence type="ECO:0000313" key="2">
    <source>
        <dbReference type="Proteomes" id="UP000189580"/>
    </source>
</evidence>
<dbReference type="PANTHER" id="PTHR48100:SF1">
    <property type="entry name" value="HISTIDINE PHOSPHATASE FAMILY PROTEIN-RELATED"/>
    <property type="match status" value="1"/>
</dbReference>
<dbReference type="GO" id="GO:0016791">
    <property type="term" value="F:phosphatase activity"/>
    <property type="evidence" value="ECO:0007669"/>
    <property type="project" value="TreeGrafter"/>
</dbReference>
<dbReference type="InterPro" id="IPR029033">
    <property type="entry name" value="His_PPase_superfam"/>
</dbReference>
<keyword evidence="2" id="KW-1185">Reference proteome</keyword>
<dbReference type="InterPro" id="IPR050275">
    <property type="entry name" value="PGM_Phosphatase"/>
</dbReference>
<protein>
    <submittedName>
        <fullName evidence="1">Pmu1p</fullName>
    </submittedName>
</protein>
<dbReference type="PANTHER" id="PTHR48100">
    <property type="entry name" value="BROAD-SPECIFICITY PHOSPHATASE YOR283W-RELATED"/>
    <property type="match status" value="1"/>
</dbReference>
<name>A0A161HKS7_9ASCO</name>
<dbReference type="RefSeq" id="XP_018736194.1">
    <property type="nucleotide sequence ID" value="XM_018881747.1"/>
</dbReference>
<dbReference type="OrthoDB" id="496981at2759"/>
<dbReference type="KEGG" id="slb:AWJ20_4660"/>
<organism evidence="1 2">
    <name type="scientific">Sugiyamaella lignohabitans</name>
    <dbReference type="NCBI Taxonomy" id="796027"/>
    <lineage>
        <taxon>Eukaryota</taxon>
        <taxon>Fungi</taxon>
        <taxon>Dikarya</taxon>
        <taxon>Ascomycota</taxon>
        <taxon>Saccharomycotina</taxon>
        <taxon>Dipodascomycetes</taxon>
        <taxon>Dipodascales</taxon>
        <taxon>Trichomonascaceae</taxon>
        <taxon>Sugiyamaella</taxon>
    </lineage>
</organism>
<dbReference type="GeneID" id="30036817"/>
<gene>
    <name evidence="1" type="primary">PMU1</name>
    <name evidence="1" type="ORF">AWJ20_4660</name>
</gene>
<accession>A0A161HKS7</accession>
<evidence type="ECO:0000313" key="1">
    <source>
        <dbReference type="EMBL" id="ANB13717.1"/>
    </source>
</evidence>
<reference evidence="1 2" key="1">
    <citation type="submission" date="2016-02" db="EMBL/GenBank/DDBJ databases">
        <title>Complete genome sequence and transcriptome regulation of the pentose utilising yeast Sugiyamaella lignohabitans.</title>
        <authorList>
            <person name="Bellasio M."/>
            <person name="Peymann A."/>
            <person name="Valli M."/>
            <person name="Sipitzky M."/>
            <person name="Graf A."/>
            <person name="Sauer M."/>
            <person name="Marx H."/>
            <person name="Mattanovich D."/>
        </authorList>
    </citation>
    <scope>NUCLEOTIDE SEQUENCE [LARGE SCALE GENOMIC DNA]</scope>
    <source>
        <strain evidence="1 2">CBS 10342</strain>
    </source>
</reference>
<dbReference type="AlphaFoldDB" id="A0A161HKS7"/>
<dbReference type="Gene3D" id="3.40.50.1240">
    <property type="entry name" value="Phosphoglycerate mutase-like"/>
    <property type="match status" value="1"/>
</dbReference>
<dbReference type="EMBL" id="CP014502">
    <property type="protein sequence ID" value="ANB13717.1"/>
    <property type="molecule type" value="Genomic_DNA"/>
</dbReference>
<sequence>MAQDYWSLLNGDGKIVWGPDAELTPLGIQQAKDNHTAWKEQISKKIRLPQAYYSSPFTRSLDTMLYTWKGISLDFDNALRPLVMEDLREDIGVHTCDKRRTRSFIEGRFGSIVDIEPQLTEEDELWSTQHRETHSEHDARSRDFLNYVFDLDWKSETPVDYVSVTSHSGTTNSLLSVIGHRRFQLGTGGMIPVIVRAQKL</sequence>
<dbReference type="Pfam" id="PF00300">
    <property type="entry name" value="His_Phos_1"/>
    <property type="match status" value="1"/>
</dbReference>
<dbReference type="CDD" id="cd07067">
    <property type="entry name" value="HP_PGM_like"/>
    <property type="match status" value="1"/>
</dbReference>
<dbReference type="Proteomes" id="UP000189580">
    <property type="component" value="Chromosome d"/>
</dbReference>
<dbReference type="SUPFAM" id="SSF53254">
    <property type="entry name" value="Phosphoglycerate mutase-like"/>
    <property type="match status" value="1"/>
</dbReference>